<dbReference type="AlphaFoldDB" id="A0A7J5A9L4"/>
<accession>A0A7J5A9L4</accession>
<comment type="caution">
    <text evidence="5">The sequence shown here is derived from an EMBL/GenBank/DDBJ whole genome shotgun (WGS) entry which is preliminary data.</text>
</comment>
<protein>
    <submittedName>
        <fullName evidence="5">AraC family transcriptional regulator</fullName>
    </submittedName>
</protein>
<dbReference type="Gene3D" id="1.10.10.60">
    <property type="entry name" value="Homeodomain-like"/>
    <property type="match status" value="1"/>
</dbReference>
<dbReference type="EMBL" id="WAAU01000029">
    <property type="protein sequence ID" value="KAB1154205.1"/>
    <property type="molecule type" value="Genomic_DNA"/>
</dbReference>
<dbReference type="OrthoDB" id="2666928at2"/>
<dbReference type="PRINTS" id="PR00032">
    <property type="entry name" value="HTHARAC"/>
</dbReference>
<name>A0A7J5A9L4_9FLAO</name>
<dbReference type="GO" id="GO:0043565">
    <property type="term" value="F:sequence-specific DNA binding"/>
    <property type="evidence" value="ECO:0007669"/>
    <property type="project" value="InterPro"/>
</dbReference>
<reference evidence="5 6" key="1">
    <citation type="submission" date="2019-09" db="EMBL/GenBank/DDBJ databases">
        <authorList>
            <person name="Cao W.R."/>
        </authorList>
    </citation>
    <scope>NUCLEOTIDE SEQUENCE [LARGE SCALE GENOMIC DNA]</scope>
    <source>
        <strain evidence="6">a4</strain>
    </source>
</reference>
<dbReference type="PANTHER" id="PTHR43280:SF32">
    <property type="entry name" value="TRANSCRIPTIONAL REGULATORY PROTEIN"/>
    <property type="match status" value="1"/>
</dbReference>
<organism evidence="5 6">
    <name type="scientific">Tenacibaculum aiptasiae</name>
    <dbReference type="NCBI Taxonomy" id="426481"/>
    <lineage>
        <taxon>Bacteria</taxon>
        <taxon>Pseudomonadati</taxon>
        <taxon>Bacteroidota</taxon>
        <taxon>Flavobacteriia</taxon>
        <taxon>Flavobacteriales</taxon>
        <taxon>Flavobacteriaceae</taxon>
        <taxon>Tenacibaculum</taxon>
    </lineage>
</organism>
<evidence type="ECO:0000313" key="5">
    <source>
        <dbReference type="EMBL" id="KAB1154205.1"/>
    </source>
</evidence>
<gene>
    <name evidence="5" type="ORF">F7018_14615</name>
</gene>
<dbReference type="PROSITE" id="PS01124">
    <property type="entry name" value="HTH_ARAC_FAMILY_2"/>
    <property type="match status" value="1"/>
</dbReference>
<keyword evidence="2" id="KW-0238">DNA-binding</keyword>
<keyword evidence="6" id="KW-1185">Reference proteome</keyword>
<evidence type="ECO:0000259" key="4">
    <source>
        <dbReference type="PROSITE" id="PS01124"/>
    </source>
</evidence>
<sequence length="295" mass="34828">MSIKNFNNINDFLSELEIPLLKNKEFYIAKFEDYDFNISSEPFSYKHEYFEISFSIGYDAQVSINDKTSNALDFNISFVSPGQIVTWDLKNIQQESTSYILLFKPEFLPLAYSIFDIYENFSFFNNYTLSSYKLSNSQITLFLNYLESLDQEYKTDSEDSLEIIKSYLNIFLLKIKRELQFSQKVSYLKTRAQEITYNFENLIKQTKYKHQPIKYYAKQLNLSPIYLSECIKKTTNKTAKQIIDEYLILEAKSLLKQSTKSISEIAFSLGFDDNSNFVKYFKNKTGFTPKMYRNP</sequence>
<keyword evidence="1" id="KW-0805">Transcription regulation</keyword>
<evidence type="ECO:0000256" key="2">
    <source>
        <dbReference type="ARBA" id="ARBA00023125"/>
    </source>
</evidence>
<dbReference type="SMART" id="SM00342">
    <property type="entry name" value="HTH_ARAC"/>
    <property type="match status" value="1"/>
</dbReference>
<dbReference type="Pfam" id="PF12833">
    <property type="entry name" value="HTH_18"/>
    <property type="match status" value="1"/>
</dbReference>
<dbReference type="Proteomes" id="UP000467305">
    <property type="component" value="Unassembled WGS sequence"/>
</dbReference>
<proteinExistence type="predicted"/>
<dbReference type="GO" id="GO:0003700">
    <property type="term" value="F:DNA-binding transcription factor activity"/>
    <property type="evidence" value="ECO:0007669"/>
    <property type="project" value="InterPro"/>
</dbReference>
<dbReference type="InterPro" id="IPR020449">
    <property type="entry name" value="Tscrpt_reg_AraC-type_HTH"/>
</dbReference>
<dbReference type="InterPro" id="IPR018060">
    <property type="entry name" value="HTH_AraC"/>
</dbReference>
<keyword evidence="3" id="KW-0804">Transcription</keyword>
<evidence type="ECO:0000256" key="3">
    <source>
        <dbReference type="ARBA" id="ARBA00023163"/>
    </source>
</evidence>
<feature type="domain" description="HTH araC/xylS-type" evidence="4">
    <location>
        <begin position="193"/>
        <end position="295"/>
    </location>
</feature>
<evidence type="ECO:0000256" key="1">
    <source>
        <dbReference type="ARBA" id="ARBA00023015"/>
    </source>
</evidence>
<dbReference type="RefSeq" id="WP_150900839.1">
    <property type="nucleotide sequence ID" value="NZ_WAAU01000029.1"/>
</dbReference>
<dbReference type="PANTHER" id="PTHR43280">
    <property type="entry name" value="ARAC-FAMILY TRANSCRIPTIONAL REGULATOR"/>
    <property type="match status" value="1"/>
</dbReference>
<evidence type="ECO:0000313" key="6">
    <source>
        <dbReference type="Proteomes" id="UP000467305"/>
    </source>
</evidence>
<dbReference type="SUPFAM" id="SSF46689">
    <property type="entry name" value="Homeodomain-like"/>
    <property type="match status" value="1"/>
</dbReference>
<dbReference type="InterPro" id="IPR009057">
    <property type="entry name" value="Homeodomain-like_sf"/>
</dbReference>